<comment type="caution">
    <text evidence="2">The sequence shown here is derived from an EMBL/GenBank/DDBJ whole genome shotgun (WGS) entry which is preliminary data.</text>
</comment>
<evidence type="ECO:0000256" key="1">
    <source>
        <dbReference type="SAM" id="MobiDB-lite"/>
    </source>
</evidence>
<protein>
    <submittedName>
        <fullName evidence="2">Uncharacterized protein</fullName>
    </submittedName>
</protein>
<dbReference type="Proteomes" id="UP000215914">
    <property type="component" value="Unassembled WGS sequence"/>
</dbReference>
<dbReference type="EMBL" id="MNCJ02000326">
    <property type="protein sequence ID" value="KAF5784276.1"/>
    <property type="molecule type" value="Genomic_DNA"/>
</dbReference>
<dbReference type="AlphaFoldDB" id="A0A9K3HU15"/>
<evidence type="ECO:0000313" key="3">
    <source>
        <dbReference type="Proteomes" id="UP000215914"/>
    </source>
</evidence>
<sequence length="337" mass="38872">MSSMSAANRRLNHLNDDDDLIKPCTTPTCGIRATVGDRRKSVDIIRFRAQPDDEQNKVYGDERRRRLRVEQDVVPIMNYVCKNRESDDGIDKDSQKLKYGQISVPSFSHERVEDGYGMGRSIHEDGEQFKRRSDDEEDISMLNPASTDVHDGACFTPNVHMIGYDRQDQEEPIGDQKDHNDSIEQTEYYDSGGDCNDKEDEDSYIFVTESDMQDDVPMTGTVHEDKNIMKRTVRLKEDESGYKIMSANDRWAVVENDVGYEYDIVELMRTLYAMYQDILIYYYKFRAVQGKAMDKKMVEQDKGSSDLCHEEGKGTEIFKMKRRSITMLCLPVMTGKG</sequence>
<evidence type="ECO:0000313" key="2">
    <source>
        <dbReference type="EMBL" id="KAF5784276.1"/>
    </source>
</evidence>
<keyword evidence="3" id="KW-1185">Reference proteome</keyword>
<reference evidence="2" key="1">
    <citation type="journal article" date="2017" name="Nature">
        <title>The sunflower genome provides insights into oil metabolism, flowering and Asterid evolution.</title>
        <authorList>
            <person name="Badouin H."/>
            <person name="Gouzy J."/>
            <person name="Grassa C.J."/>
            <person name="Murat F."/>
            <person name="Staton S.E."/>
            <person name="Cottret L."/>
            <person name="Lelandais-Briere C."/>
            <person name="Owens G.L."/>
            <person name="Carrere S."/>
            <person name="Mayjonade B."/>
            <person name="Legrand L."/>
            <person name="Gill N."/>
            <person name="Kane N.C."/>
            <person name="Bowers J.E."/>
            <person name="Hubner S."/>
            <person name="Bellec A."/>
            <person name="Berard A."/>
            <person name="Berges H."/>
            <person name="Blanchet N."/>
            <person name="Boniface M.C."/>
            <person name="Brunel D."/>
            <person name="Catrice O."/>
            <person name="Chaidir N."/>
            <person name="Claudel C."/>
            <person name="Donnadieu C."/>
            <person name="Faraut T."/>
            <person name="Fievet G."/>
            <person name="Helmstetter N."/>
            <person name="King M."/>
            <person name="Knapp S.J."/>
            <person name="Lai Z."/>
            <person name="Le Paslier M.C."/>
            <person name="Lippi Y."/>
            <person name="Lorenzon L."/>
            <person name="Mandel J.R."/>
            <person name="Marage G."/>
            <person name="Marchand G."/>
            <person name="Marquand E."/>
            <person name="Bret-Mestries E."/>
            <person name="Morien E."/>
            <person name="Nambeesan S."/>
            <person name="Nguyen T."/>
            <person name="Pegot-Espagnet P."/>
            <person name="Pouilly N."/>
            <person name="Raftis F."/>
            <person name="Sallet E."/>
            <person name="Schiex T."/>
            <person name="Thomas J."/>
            <person name="Vandecasteele C."/>
            <person name="Vares D."/>
            <person name="Vear F."/>
            <person name="Vautrin S."/>
            <person name="Crespi M."/>
            <person name="Mangin B."/>
            <person name="Burke J.M."/>
            <person name="Salse J."/>
            <person name="Munos S."/>
            <person name="Vincourt P."/>
            <person name="Rieseberg L.H."/>
            <person name="Langlade N.B."/>
        </authorList>
    </citation>
    <scope>NUCLEOTIDE SEQUENCE</scope>
    <source>
        <tissue evidence="2">Leaves</tissue>
    </source>
</reference>
<organism evidence="2 3">
    <name type="scientific">Helianthus annuus</name>
    <name type="common">Common sunflower</name>
    <dbReference type="NCBI Taxonomy" id="4232"/>
    <lineage>
        <taxon>Eukaryota</taxon>
        <taxon>Viridiplantae</taxon>
        <taxon>Streptophyta</taxon>
        <taxon>Embryophyta</taxon>
        <taxon>Tracheophyta</taxon>
        <taxon>Spermatophyta</taxon>
        <taxon>Magnoliopsida</taxon>
        <taxon>eudicotyledons</taxon>
        <taxon>Gunneridae</taxon>
        <taxon>Pentapetalae</taxon>
        <taxon>asterids</taxon>
        <taxon>campanulids</taxon>
        <taxon>Asterales</taxon>
        <taxon>Asteraceae</taxon>
        <taxon>Asteroideae</taxon>
        <taxon>Heliantheae alliance</taxon>
        <taxon>Heliantheae</taxon>
        <taxon>Helianthus</taxon>
    </lineage>
</organism>
<accession>A0A9K3HU15</accession>
<name>A0A9K3HU15_HELAN</name>
<proteinExistence type="predicted"/>
<dbReference type="Gramene" id="mRNA:HanXRQr2_Chr11g0517621">
    <property type="protein sequence ID" value="CDS:HanXRQr2_Chr11g0517621.1"/>
    <property type="gene ID" value="HanXRQr2_Chr11g0517621"/>
</dbReference>
<reference evidence="2" key="2">
    <citation type="submission" date="2020-06" db="EMBL/GenBank/DDBJ databases">
        <title>Helianthus annuus Genome sequencing and assembly Release 2.</title>
        <authorList>
            <person name="Gouzy J."/>
            <person name="Langlade N."/>
            <person name="Munos S."/>
        </authorList>
    </citation>
    <scope>NUCLEOTIDE SEQUENCE</scope>
    <source>
        <tissue evidence="2">Leaves</tissue>
    </source>
</reference>
<gene>
    <name evidence="2" type="ORF">HanXRQr2_Chr11g0517621</name>
</gene>
<feature type="compositionally biased region" description="Basic and acidic residues" evidence="1">
    <location>
        <begin position="170"/>
        <end position="182"/>
    </location>
</feature>
<feature type="region of interest" description="Disordered" evidence="1">
    <location>
        <begin position="170"/>
        <end position="195"/>
    </location>
</feature>